<sequence length="399" mass="47644">MTHIGRELAFIVLLAVLFVAHCKPVQKPKDTEENKKDDWRKEEDPAYVKYLKQVIEILEEDENFSKKLENVTEEDIRSGKIAEEIDFASHHIRTRLDELKRKEIESQRQLLRKQQDTRRGIHREYWHPLNDRENPDTFEVEDLKKLLSKHHEEMDEIDKRRKEEFQTHEMEKEHKRRKAEKGLDEAKKKEIEEERKRLKEKHMKDAKRVNHPGSRPQLEEVWEEEDGLDKDQFNPRTFFKIHDKDNDGQLDPYELEGLFYREASKIHNSSDPDFDNRALDEEVQRMREHVVKQVDKDNDGFVSYDEFIGATKDPEYEKPPEENWQPIDDDKEYTDEEFEEYEKQYGDYDEEDHPGEEDEETHNDVPANDAAAAAPHVPLAHSPDQEKLEHGENAQQTNQ</sequence>
<proteinExistence type="inferred from homology"/>
<dbReference type="InterPro" id="IPR018247">
    <property type="entry name" value="EF_Hand_1_Ca_BS"/>
</dbReference>
<feature type="region of interest" description="Disordered" evidence="16">
    <location>
        <begin position="165"/>
        <end position="227"/>
    </location>
</feature>
<feature type="signal peptide" evidence="17">
    <location>
        <begin position="1"/>
        <end position="22"/>
    </location>
</feature>
<evidence type="ECO:0000256" key="15">
    <source>
        <dbReference type="ARBA" id="ARBA00023136"/>
    </source>
</evidence>
<dbReference type="PROSITE" id="PS50222">
    <property type="entry name" value="EF_HAND_2"/>
    <property type="match status" value="2"/>
</dbReference>
<keyword evidence="10 17" id="KW-0732">Signal</keyword>
<comment type="subcellular location">
    <subcellularLocation>
        <location evidence="2">Cytoplasm</location>
    </subcellularLocation>
    <subcellularLocation>
        <location evidence="3">Golgi apparatus</location>
    </subcellularLocation>
    <subcellularLocation>
        <location evidence="1">Membrane</location>
        <topology evidence="1">Peripheral membrane protein</topology>
    </subcellularLocation>
    <subcellularLocation>
        <location evidence="4">Secreted</location>
    </subcellularLocation>
</comment>
<evidence type="ECO:0000256" key="5">
    <source>
        <dbReference type="ARBA" id="ARBA00008063"/>
    </source>
</evidence>
<keyword evidence="13" id="KW-0333">Golgi apparatus</keyword>
<gene>
    <name evidence="18" type="ORF">PACLA_8A012637</name>
</gene>
<dbReference type="Gene3D" id="1.10.238.10">
    <property type="entry name" value="EF-hand"/>
    <property type="match status" value="1"/>
</dbReference>
<dbReference type="Proteomes" id="UP001152795">
    <property type="component" value="Unassembled WGS sequence"/>
</dbReference>
<dbReference type="InterPro" id="IPR011992">
    <property type="entry name" value="EF-hand-dom_pair"/>
</dbReference>
<keyword evidence="9" id="KW-0344">Guanine-nucleotide releasing factor</keyword>
<keyword evidence="11" id="KW-0677">Repeat</keyword>
<evidence type="ECO:0000256" key="8">
    <source>
        <dbReference type="ARBA" id="ARBA00022553"/>
    </source>
</evidence>
<feature type="compositionally biased region" description="Basic and acidic residues" evidence="16">
    <location>
        <begin position="383"/>
        <end position="392"/>
    </location>
</feature>
<protein>
    <submittedName>
        <fullName evidence="18">Nucleobindin-2-like</fullName>
    </submittedName>
</protein>
<keyword evidence="14" id="KW-0238">DNA-binding</keyword>
<dbReference type="GO" id="GO:0005793">
    <property type="term" value="C:endoplasmic reticulum-Golgi intermediate compartment"/>
    <property type="evidence" value="ECO:0007669"/>
    <property type="project" value="TreeGrafter"/>
</dbReference>
<feature type="region of interest" description="Disordered" evidence="16">
    <location>
        <begin position="309"/>
        <end position="399"/>
    </location>
</feature>
<evidence type="ECO:0000313" key="18">
    <source>
        <dbReference type="EMBL" id="CAB3999065.1"/>
    </source>
</evidence>
<evidence type="ECO:0000256" key="12">
    <source>
        <dbReference type="ARBA" id="ARBA00022837"/>
    </source>
</evidence>
<dbReference type="InterPro" id="IPR040250">
    <property type="entry name" value="Nucleobindin"/>
</dbReference>
<dbReference type="PROSITE" id="PS00018">
    <property type="entry name" value="EF_HAND_1"/>
    <property type="match status" value="2"/>
</dbReference>
<feature type="compositionally biased region" description="Acidic residues" evidence="16">
    <location>
        <begin position="347"/>
        <end position="361"/>
    </location>
</feature>
<dbReference type="Pfam" id="PF13499">
    <property type="entry name" value="EF-hand_7"/>
    <property type="match status" value="1"/>
</dbReference>
<evidence type="ECO:0000256" key="17">
    <source>
        <dbReference type="SAM" id="SignalP"/>
    </source>
</evidence>
<evidence type="ECO:0000256" key="16">
    <source>
        <dbReference type="SAM" id="MobiDB-lite"/>
    </source>
</evidence>
<dbReference type="OrthoDB" id="5982823at2759"/>
<feature type="compositionally biased region" description="Low complexity" evidence="16">
    <location>
        <begin position="364"/>
        <end position="377"/>
    </location>
</feature>
<dbReference type="GO" id="GO:0005509">
    <property type="term" value="F:calcium ion binding"/>
    <property type="evidence" value="ECO:0007669"/>
    <property type="project" value="InterPro"/>
</dbReference>
<evidence type="ECO:0000256" key="13">
    <source>
        <dbReference type="ARBA" id="ARBA00023034"/>
    </source>
</evidence>
<dbReference type="PANTHER" id="PTHR19237:SF20">
    <property type="entry name" value="NUCLEOBINDIN 1"/>
    <property type="match status" value="1"/>
</dbReference>
<name>A0A6S7H0B6_PARCT</name>
<evidence type="ECO:0000256" key="2">
    <source>
        <dbReference type="ARBA" id="ARBA00004496"/>
    </source>
</evidence>
<dbReference type="InterPro" id="IPR002048">
    <property type="entry name" value="EF_hand_dom"/>
</dbReference>
<feature type="compositionally biased region" description="Basic and acidic residues" evidence="16">
    <location>
        <begin position="180"/>
        <end position="208"/>
    </location>
</feature>
<feature type="chain" id="PRO_5043534569" evidence="17">
    <location>
        <begin position="23"/>
        <end position="399"/>
    </location>
</feature>
<evidence type="ECO:0000256" key="3">
    <source>
        <dbReference type="ARBA" id="ARBA00004555"/>
    </source>
</evidence>
<dbReference type="GO" id="GO:0005085">
    <property type="term" value="F:guanyl-nucleotide exchange factor activity"/>
    <property type="evidence" value="ECO:0007669"/>
    <property type="project" value="UniProtKB-KW"/>
</dbReference>
<keyword evidence="19" id="KW-1185">Reference proteome</keyword>
<dbReference type="Pfam" id="PF25434">
    <property type="entry name" value="NUCB1_N"/>
    <property type="match status" value="1"/>
</dbReference>
<dbReference type="GO" id="GO:0070062">
    <property type="term" value="C:extracellular exosome"/>
    <property type="evidence" value="ECO:0007669"/>
    <property type="project" value="TreeGrafter"/>
</dbReference>
<evidence type="ECO:0000256" key="9">
    <source>
        <dbReference type="ARBA" id="ARBA00022658"/>
    </source>
</evidence>
<keyword evidence="7" id="KW-0964">Secreted</keyword>
<comment type="similarity">
    <text evidence="5">Belongs to the nucleobindin family.</text>
</comment>
<evidence type="ECO:0000256" key="14">
    <source>
        <dbReference type="ARBA" id="ARBA00023125"/>
    </source>
</evidence>
<keyword evidence="8" id="KW-0597">Phosphoprotein</keyword>
<evidence type="ECO:0000256" key="7">
    <source>
        <dbReference type="ARBA" id="ARBA00022525"/>
    </source>
</evidence>
<comment type="caution">
    <text evidence="18">The sequence shown here is derived from an EMBL/GenBank/DDBJ whole genome shotgun (WGS) entry which is preliminary data.</text>
</comment>
<dbReference type="GO" id="GO:0016020">
    <property type="term" value="C:membrane"/>
    <property type="evidence" value="ECO:0007669"/>
    <property type="project" value="UniProtKB-SubCell"/>
</dbReference>
<evidence type="ECO:0000256" key="6">
    <source>
        <dbReference type="ARBA" id="ARBA00022490"/>
    </source>
</evidence>
<evidence type="ECO:0000313" key="19">
    <source>
        <dbReference type="Proteomes" id="UP001152795"/>
    </source>
</evidence>
<dbReference type="PANTHER" id="PTHR19237">
    <property type="entry name" value="NUCLEOBINDIN"/>
    <property type="match status" value="1"/>
</dbReference>
<feature type="compositionally biased region" description="Acidic residues" evidence="16">
    <location>
        <begin position="327"/>
        <end position="340"/>
    </location>
</feature>
<dbReference type="GO" id="GO:0003677">
    <property type="term" value="F:DNA binding"/>
    <property type="evidence" value="ECO:0007669"/>
    <property type="project" value="UniProtKB-KW"/>
</dbReference>
<dbReference type="GO" id="GO:0005794">
    <property type="term" value="C:Golgi apparatus"/>
    <property type="evidence" value="ECO:0007669"/>
    <property type="project" value="UniProtKB-SubCell"/>
</dbReference>
<evidence type="ECO:0000256" key="11">
    <source>
        <dbReference type="ARBA" id="ARBA00022737"/>
    </source>
</evidence>
<dbReference type="InterPro" id="IPR057576">
    <property type="entry name" value="NUCB1_N"/>
</dbReference>
<keyword evidence="15" id="KW-0472">Membrane</keyword>
<dbReference type="AlphaFoldDB" id="A0A6S7H0B6"/>
<dbReference type="CDD" id="cd00051">
    <property type="entry name" value="EFh"/>
    <property type="match status" value="1"/>
</dbReference>
<dbReference type="SUPFAM" id="SSF47473">
    <property type="entry name" value="EF-hand"/>
    <property type="match status" value="1"/>
</dbReference>
<dbReference type="EMBL" id="CACRXK020003507">
    <property type="protein sequence ID" value="CAB3999065.1"/>
    <property type="molecule type" value="Genomic_DNA"/>
</dbReference>
<evidence type="ECO:0000256" key="1">
    <source>
        <dbReference type="ARBA" id="ARBA00004170"/>
    </source>
</evidence>
<reference evidence="18" key="1">
    <citation type="submission" date="2020-04" db="EMBL/GenBank/DDBJ databases">
        <authorList>
            <person name="Alioto T."/>
            <person name="Alioto T."/>
            <person name="Gomez Garrido J."/>
        </authorList>
    </citation>
    <scope>NUCLEOTIDE SEQUENCE</scope>
    <source>
        <strain evidence="18">A484AB</strain>
    </source>
</reference>
<organism evidence="18 19">
    <name type="scientific">Paramuricea clavata</name>
    <name type="common">Red gorgonian</name>
    <name type="synonym">Violescent sea-whip</name>
    <dbReference type="NCBI Taxonomy" id="317549"/>
    <lineage>
        <taxon>Eukaryota</taxon>
        <taxon>Metazoa</taxon>
        <taxon>Cnidaria</taxon>
        <taxon>Anthozoa</taxon>
        <taxon>Octocorallia</taxon>
        <taxon>Malacalcyonacea</taxon>
        <taxon>Plexauridae</taxon>
        <taxon>Paramuricea</taxon>
    </lineage>
</organism>
<accession>A0A6S7H0B6</accession>
<feature type="compositionally biased region" description="Basic and acidic residues" evidence="16">
    <location>
        <begin position="312"/>
        <end position="321"/>
    </location>
</feature>
<keyword evidence="6" id="KW-0963">Cytoplasm</keyword>
<evidence type="ECO:0000256" key="4">
    <source>
        <dbReference type="ARBA" id="ARBA00004613"/>
    </source>
</evidence>
<evidence type="ECO:0000256" key="10">
    <source>
        <dbReference type="ARBA" id="ARBA00022729"/>
    </source>
</evidence>
<keyword evidence="12" id="KW-0106">Calcium</keyword>